<evidence type="ECO:0000313" key="3">
    <source>
        <dbReference type="EMBL" id="NIJ24334.1"/>
    </source>
</evidence>
<gene>
    <name evidence="3" type="ORF">FHT01_001876</name>
</gene>
<protein>
    <submittedName>
        <fullName evidence="3">Flp pilus assembly protein TadD</fullName>
    </submittedName>
</protein>
<dbReference type="PROSITE" id="PS50005">
    <property type="entry name" value="TPR"/>
    <property type="match status" value="1"/>
</dbReference>
<dbReference type="SMART" id="SM00028">
    <property type="entry name" value="TPR"/>
    <property type="match status" value="3"/>
</dbReference>
<dbReference type="SUPFAM" id="SSF48452">
    <property type="entry name" value="TPR-like"/>
    <property type="match status" value="1"/>
</dbReference>
<dbReference type="PROSITE" id="PS51257">
    <property type="entry name" value="PROKAR_LIPOPROTEIN"/>
    <property type="match status" value="1"/>
</dbReference>
<dbReference type="Gene3D" id="3.30.70.1070">
    <property type="entry name" value="Sporulation related repeat"/>
    <property type="match status" value="1"/>
</dbReference>
<dbReference type="InterPro" id="IPR019734">
    <property type="entry name" value="TPR_rpt"/>
</dbReference>
<dbReference type="Gene3D" id="1.25.40.10">
    <property type="entry name" value="Tetratricopeptide repeat domain"/>
    <property type="match status" value="1"/>
</dbReference>
<organism evidence="3 4">
    <name type="scientific">Sphingomonas japonica</name>
    <dbReference type="NCBI Taxonomy" id="511662"/>
    <lineage>
        <taxon>Bacteria</taxon>
        <taxon>Pseudomonadati</taxon>
        <taxon>Pseudomonadota</taxon>
        <taxon>Alphaproteobacteria</taxon>
        <taxon>Sphingomonadales</taxon>
        <taxon>Sphingomonadaceae</taxon>
        <taxon>Sphingomonas</taxon>
    </lineage>
</organism>
<sequence length="439" mass="44680">MNVRTILTFGVSALVMGTTMVGCASTKGPLARASASADRIAANAGKEADAARKALGKRQTAEAVVHAEAAVAGDPNNAAHRALLGKAYLSAGRFQSASQALSDALTLAPGDGQVALNLALAQTALGDWDGARATLNRSAAIDAADKGLALALAGNPMGGIQLLGEAARDPRAPAKVRQNLALGLALAGKWQEAKAVAAIDLSPADVDKRIMQWSVFARPAQASDQVAALLHVTPVADQGQPMQLALNAPVASDVAVAEAEPLDAFMPGPVGEMASTAPVEVAVAAMAVTPDGTAVTRFVSTGEIVQPLPAGYVPANLRSAPVMVAATERARPVVSKPTGGTKASLERGSYFVQLGAYDSAGVARDAWGRMARRVPTLASLAPQGMSAGSFYRLSVGGFARGDANRLCGQVKARGGNCFVRTSAGEQTASWARGAQMASR</sequence>
<dbReference type="Pfam" id="PF05036">
    <property type="entry name" value="SPOR"/>
    <property type="match status" value="1"/>
</dbReference>
<name>A0ABX0U3M0_9SPHN</name>
<keyword evidence="4" id="KW-1185">Reference proteome</keyword>
<comment type="caution">
    <text evidence="3">The sequence shown here is derived from an EMBL/GenBank/DDBJ whole genome shotgun (WGS) entry which is preliminary data.</text>
</comment>
<keyword evidence="1" id="KW-0802">TPR repeat</keyword>
<dbReference type="EMBL" id="JAASQP010000001">
    <property type="protein sequence ID" value="NIJ24334.1"/>
    <property type="molecule type" value="Genomic_DNA"/>
</dbReference>
<dbReference type="InterPro" id="IPR007730">
    <property type="entry name" value="SPOR-like_dom"/>
</dbReference>
<dbReference type="Proteomes" id="UP000788153">
    <property type="component" value="Unassembled WGS sequence"/>
</dbReference>
<dbReference type="Pfam" id="PF14559">
    <property type="entry name" value="TPR_19"/>
    <property type="match status" value="1"/>
</dbReference>
<dbReference type="SUPFAM" id="SSF110997">
    <property type="entry name" value="Sporulation related repeat"/>
    <property type="match status" value="1"/>
</dbReference>
<evidence type="ECO:0000256" key="1">
    <source>
        <dbReference type="PROSITE-ProRule" id="PRU00339"/>
    </source>
</evidence>
<feature type="domain" description="SPOR" evidence="2">
    <location>
        <begin position="347"/>
        <end position="421"/>
    </location>
</feature>
<dbReference type="InterPro" id="IPR036680">
    <property type="entry name" value="SPOR-like_sf"/>
</dbReference>
<reference evidence="3 4" key="1">
    <citation type="submission" date="2020-03" db="EMBL/GenBank/DDBJ databases">
        <title>Genomic Encyclopedia of Type Strains, Phase IV (KMG-IV): sequencing the most valuable type-strain genomes for metagenomic binning, comparative biology and taxonomic classification.</title>
        <authorList>
            <person name="Goeker M."/>
        </authorList>
    </citation>
    <scope>NUCLEOTIDE SEQUENCE [LARGE SCALE GENOMIC DNA]</scope>
    <source>
        <strain evidence="3 4">DSM 22753</strain>
    </source>
</reference>
<evidence type="ECO:0000259" key="2">
    <source>
        <dbReference type="Pfam" id="PF05036"/>
    </source>
</evidence>
<dbReference type="RefSeq" id="WP_140046704.1">
    <property type="nucleotide sequence ID" value="NZ_BAAAEV010000001.1"/>
</dbReference>
<evidence type="ECO:0000313" key="4">
    <source>
        <dbReference type="Proteomes" id="UP000788153"/>
    </source>
</evidence>
<dbReference type="InterPro" id="IPR011990">
    <property type="entry name" value="TPR-like_helical_dom_sf"/>
</dbReference>
<proteinExistence type="predicted"/>
<accession>A0ABX0U3M0</accession>
<feature type="repeat" description="TPR" evidence="1">
    <location>
        <begin position="78"/>
        <end position="111"/>
    </location>
</feature>